<keyword evidence="1" id="KW-1133">Transmembrane helix</keyword>
<evidence type="ECO:0000313" key="3">
    <source>
        <dbReference type="Proteomes" id="UP000609064"/>
    </source>
</evidence>
<feature type="transmembrane region" description="Helical" evidence="1">
    <location>
        <begin position="28"/>
        <end position="51"/>
    </location>
</feature>
<keyword evidence="1" id="KW-0812">Transmembrane</keyword>
<dbReference type="Proteomes" id="UP000609064">
    <property type="component" value="Unassembled WGS sequence"/>
</dbReference>
<evidence type="ECO:0000256" key="1">
    <source>
        <dbReference type="SAM" id="Phobius"/>
    </source>
</evidence>
<comment type="caution">
    <text evidence="2">The sequence shown here is derived from an EMBL/GenBank/DDBJ whole genome shotgun (WGS) entry which is preliminary data.</text>
</comment>
<reference evidence="2" key="1">
    <citation type="journal article" date="2014" name="Int. J. Syst. Evol. Microbiol.">
        <title>Complete genome sequence of Corynebacterium casei LMG S-19264T (=DSM 44701T), isolated from a smear-ripened cheese.</title>
        <authorList>
            <consortium name="US DOE Joint Genome Institute (JGI-PGF)"/>
            <person name="Walter F."/>
            <person name="Albersmeier A."/>
            <person name="Kalinowski J."/>
            <person name="Ruckert C."/>
        </authorList>
    </citation>
    <scope>NUCLEOTIDE SEQUENCE</scope>
    <source>
        <strain evidence="2">CGMCC 1.15958</strain>
    </source>
</reference>
<dbReference type="EMBL" id="BMKK01000010">
    <property type="protein sequence ID" value="GGD72827.1"/>
    <property type="molecule type" value="Genomic_DNA"/>
</dbReference>
<evidence type="ECO:0000313" key="2">
    <source>
        <dbReference type="EMBL" id="GGD72827.1"/>
    </source>
</evidence>
<feature type="transmembrane region" description="Helical" evidence="1">
    <location>
        <begin position="72"/>
        <end position="93"/>
    </location>
</feature>
<gene>
    <name evidence="2" type="ORF">GCM10011514_41140</name>
</gene>
<keyword evidence="1" id="KW-0472">Membrane</keyword>
<dbReference type="AlphaFoldDB" id="A0A917DUX4"/>
<accession>A0A917DUX4</accession>
<organism evidence="2 3">
    <name type="scientific">Emticicia aquatilis</name>
    <dbReference type="NCBI Taxonomy" id="1537369"/>
    <lineage>
        <taxon>Bacteria</taxon>
        <taxon>Pseudomonadati</taxon>
        <taxon>Bacteroidota</taxon>
        <taxon>Cytophagia</taxon>
        <taxon>Cytophagales</taxon>
        <taxon>Leadbetterellaceae</taxon>
        <taxon>Emticicia</taxon>
    </lineage>
</organism>
<reference evidence="2" key="2">
    <citation type="submission" date="2020-09" db="EMBL/GenBank/DDBJ databases">
        <authorList>
            <person name="Sun Q."/>
            <person name="Zhou Y."/>
        </authorList>
    </citation>
    <scope>NUCLEOTIDE SEQUENCE</scope>
    <source>
        <strain evidence="2">CGMCC 1.15958</strain>
    </source>
</reference>
<protein>
    <submittedName>
        <fullName evidence="2">Uncharacterized protein</fullName>
    </submittedName>
</protein>
<sequence>MSIIIYSIPLFLFFLLTFDELTFHFINIFPLSILLVFLAPFSIIGIIFNIISPKKAKIELNSRNKEIAEWMLFIGILGFFIGVLGLMVVYLVIN</sequence>
<keyword evidence="3" id="KW-1185">Reference proteome</keyword>
<proteinExistence type="predicted"/>
<name>A0A917DUX4_9BACT</name>